<dbReference type="AlphaFoldDB" id="A0A2P5P5D1"/>
<dbReference type="GO" id="GO:0005524">
    <property type="term" value="F:ATP binding"/>
    <property type="evidence" value="ECO:0007669"/>
    <property type="project" value="UniProtKB-KW"/>
</dbReference>
<dbReference type="InterPro" id="IPR003593">
    <property type="entry name" value="AAA+_ATPase"/>
</dbReference>
<sequence length="299" mass="32617">MTGECIVKTENLTRTFGSITAVKDLSIEINRGQVFGFLGPNGSGKTTTISMMLGLINPTKGNVNLFGTKLCPDSLKRVGTVMDTNGFYPGFSARDNLLIFGSLHKPADRKKIDASLEMVGLASRARSKFHTYSMGMKQRLSIALALLDDPEFFIFDEPTNGMDPEGIAEIRSLIVKLASQGKTVFLASHLLSEVEQVCTHLAILKKGVVIRQGSLTELLSKDNRGELEVVPSDFDKALSVLKDAGYETRIEKSSLIVKVHEGDAEKISVLLVTGGVPIREMRLSKPRLEDVFIEATGQN</sequence>
<accession>A0A2P5P5D1</accession>
<dbReference type="OrthoDB" id="9804819at2"/>
<keyword evidence="6" id="KW-1185">Reference proteome</keyword>
<dbReference type="Pfam" id="PF00005">
    <property type="entry name" value="ABC_tran"/>
    <property type="match status" value="1"/>
</dbReference>
<dbReference type="Proteomes" id="UP000235653">
    <property type="component" value="Unassembled WGS sequence"/>
</dbReference>
<comment type="similarity">
    <text evidence="1">Belongs to the ABC transporter superfamily.</text>
</comment>
<protein>
    <submittedName>
        <fullName evidence="5">ABC transporter ATP-binding protein</fullName>
    </submittedName>
</protein>
<dbReference type="RefSeq" id="WP_102331700.1">
    <property type="nucleotide sequence ID" value="NZ_CP058566.2"/>
</dbReference>
<dbReference type="InterPro" id="IPR027417">
    <property type="entry name" value="P-loop_NTPase"/>
</dbReference>
<keyword evidence="2" id="KW-0813">Transport</keyword>
<dbReference type="GO" id="GO:0016887">
    <property type="term" value="F:ATP hydrolysis activity"/>
    <property type="evidence" value="ECO:0007669"/>
    <property type="project" value="InterPro"/>
</dbReference>
<evidence type="ECO:0000256" key="3">
    <source>
        <dbReference type="ARBA" id="ARBA00022741"/>
    </source>
</evidence>
<dbReference type="PANTHER" id="PTHR43335:SF4">
    <property type="entry name" value="ABC TRANSPORTER, ATP-BINDING PROTEIN"/>
    <property type="match status" value="1"/>
</dbReference>
<evidence type="ECO:0000256" key="2">
    <source>
        <dbReference type="ARBA" id="ARBA00022448"/>
    </source>
</evidence>
<keyword evidence="3" id="KW-0547">Nucleotide-binding</keyword>
<dbReference type="EMBL" id="JQAN02000012">
    <property type="protein sequence ID" value="PPD57509.1"/>
    <property type="molecule type" value="Genomic_DNA"/>
</dbReference>
<organism evidence="5 6">
    <name type="scientific">Dehalogenimonas etheniformans</name>
    <dbReference type="NCBI Taxonomy" id="1536648"/>
    <lineage>
        <taxon>Bacteria</taxon>
        <taxon>Bacillati</taxon>
        <taxon>Chloroflexota</taxon>
        <taxon>Dehalococcoidia</taxon>
        <taxon>Dehalococcoidales</taxon>
        <taxon>Dehalococcoidaceae</taxon>
        <taxon>Dehalogenimonas</taxon>
    </lineage>
</organism>
<keyword evidence="4 5" id="KW-0067">ATP-binding</keyword>
<reference evidence="5 6" key="1">
    <citation type="journal article" date="2017" name="ISME J.">
        <title>Grape pomace compost harbors organohalide-respiring Dehalogenimonas species with novel reductive dehalogenase genes.</title>
        <authorList>
            <person name="Yang Y."/>
            <person name="Higgins S.A."/>
            <person name="Yan J."/>
            <person name="Simsir B."/>
            <person name="Chourey K."/>
            <person name="Iyer R."/>
            <person name="Hettich R.L."/>
            <person name="Baldwin B."/>
            <person name="Ogles D.M."/>
            <person name="Loffler F.E."/>
        </authorList>
    </citation>
    <scope>NUCLEOTIDE SEQUENCE [LARGE SCALE GENOMIC DNA]</scope>
    <source>
        <strain evidence="5 6">GP</strain>
    </source>
</reference>
<evidence type="ECO:0000313" key="6">
    <source>
        <dbReference type="Proteomes" id="UP000235653"/>
    </source>
</evidence>
<name>A0A2P5P5D1_9CHLR</name>
<proteinExistence type="inferred from homology"/>
<evidence type="ECO:0000256" key="4">
    <source>
        <dbReference type="ARBA" id="ARBA00022840"/>
    </source>
</evidence>
<dbReference type="PROSITE" id="PS50893">
    <property type="entry name" value="ABC_TRANSPORTER_2"/>
    <property type="match status" value="1"/>
</dbReference>
<dbReference type="PANTHER" id="PTHR43335">
    <property type="entry name" value="ABC TRANSPORTER, ATP-BINDING PROTEIN"/>
    <property type="match status" value="1"/>
</dbReference>
<evidence type="ECO:0000256" key="1">
    <source>
        <dbReference type="ARBA" id="ARBA00005417"/>
    </source>
</evidence>
<dbReference type="SUPFAM" id="SSF52540">
    <property type="entry name" value="P-loop containing nucleoside triphosphate hydrolases"/>
    <property type="match status" value="1"/>
</dbReference>
<dbReference type="InterPro" id="IPR003439">
    <property type="entry name" value="ABC_transporter-like_ATP-bd"/>
</dbReference>
<evidence type="ECO:0000313" key="5">
    <source>
        <dbReference type="EMBL" id="PPD57509.1"/>
    </source>
</evidence>
<dbReference type="Gene3D" id="3.40.50.300">
    <property type="entry name" value="P-loop containing nucleotide triphosphate hydrolases"/>
    <property type="match status" value="1"/>
</dbReference>
<dbReference type="SMART" id="SM00382">
    <property type="entry name" value="AAA"/>
    <property type="match status" value="1"/>
</dbReference>
<gene>
    <name evidence="5" type="ORF">JP09_009280</name>
</gene>
<comment type="caution">
    <text evidence="5">The sequence shown here is derived from an EMBL/GenBank/DDBJ whole genome shotgun (WGS) entry which is preliminary data.</text>
</comment>